<feature type="non-terminal residue" evidence="1">
    <location>
        <position position="379"/>
    </location>
</feature>
<evidence type="ECO:0000313" key="1">
    <source>
        <dbReference type="EMBL" id="JAP89180.1"/>
    </source>
</evidence>
<protein>
    <submittedName>
        <fullName evidence="1">Uncharacterized protein</fullName>
    </submittedName>
</protein>
<accession>A0A146JX06</accession>
<feature type="non-terminal residue" evidence="1">
    <location>
        <position position="1"/>
    </location>
</feature>
<reference evidence="1" key="1">
    <citation type="submission" date="2015-07" db="EMBL/GenBank/DDBJ databases">
        <title>Adaptation to a free-living lifestyle via gene acquisitions in the diplomonad Trepomonas sp. PC1.</title>
        <authorList>
            <person name="Xu F."/>
            <person name="Jerlstrom-Hultqvist J."/>
            <person name="Kolisko M."/>
            <person name="Simpson A.G.B."/>
            <person name="Roger A.J."/>
            <person name="Svard S.G."/>
            <person name="Andersson J.O."/>
        </authorList>
    </citation>
    <scope>NUCLEOTIDE SEQUENCE</scope>
    <source>
        <strain evidence="1">PC1</strain>
    </source>
</reference>
<name>A0A146JX06_9EUKA</name>
<dbReference type="EMBL" id="GDID01007426">
    <property type="protein sequence ID" value="JAP89180.1"/>
    <property type="molecule type" value="Transcribed_RNA"/>
</dbReference>
<dbReference type="AlphaFoldDB" id="A0A146JX06"/>
<sequence>LIDEVNIENHLDDIDKIQLKTAADVVFTFNYSQYAAKALIRNCIYIIYDKKILIIKKQDIKKWSFNSAMGVLSVDFHNQQYAQVMWPETLQQLEKFVQNIPTVQQQEIITNAYTNFQIVIKINKIRYNNPLQLPCLMNDQLEKIEVQPQDLHLRHLKSSASADFGEFLVKHFGLEFKPKEQKRFKIASEKCKLTSNFAVFKLEYCTEVIDFINDKKQKFFQPIDLENIFELQGQLWQWETFESKLKIVELENAKSFEFDAYGDEILKIWPHESRIYVQTQHGVICLSPELEILFEINCQVDELQELELDRYITKITHNDEEKYFIGEVQIENKEKIQFLTDYQQFNREDTERRRQQFSVKNNIQIDKIMEQSNHFYQFD</sequence>
<gene>
    <name evidence="1" type="ORF">TPC1_31325</name>
</gene>
<proteinExistence type="predicted"/>
<organism evidence="1">
    <name type="scientific">Trepomonas sp. PC1</name>
    <dbReference type="NCBI Taxonomy" id="1076344"/>
    <lineage>
        <taxon>Eukaryota</taxon>
        <taxon>Metamonada</taxon>
        <taxon>Diplomonadida</taxon>
        <taxon>Hexamitidae</taxon>
        <taxon>Hexamitinae</taxon>
        <taxon>Trepomonas</taxon>
    </lineage>
</organism>